<feature type="active site" evidence="1">
    <location>
        <position position="188"/>
    </location>
</feature>
<feature type="binding site" evidence="1">
    <location>
        <position position="187"/>
    </location>
    <ligand>
        <name>Zn(2+)</name>
        <dbReference type="ChEBI" id="CHEBI:29105"/>
        <note>catalytic</note>
    </ligand>
</feature>
<gene>
    <name evidence="5" type="ORF">EEDITHA_LOCUS15187</name>
</gene>
<dbReference type="InterPro" id="IPR001506">
    <property type="entry name" value="Peptidase_M12A"/>
</dbReference>
<feature type="binding site" evidence="1">
    <location>
        <position position="197"/>
    </location>
    <ligand>
        <name>Zn(2+)</name>
        <dbReference type="ChEBI" id="CHEBI:29105"/>
        <note>catalytic</note>
    </ligand>
</feature>
<dbReference type="PROSITE" id="PS51864">
    <property type="entry name" value="ASTACIN"/>
    <property type="match status" value="1"/>
</dbReference>
<keyword evidence="1 2" id="KW-0479">Metal-binding</keyword>
<accession>A0AAU9UNR6</accession>
<feature type="signal peptide" evidence="2">
    <location>
        <begin position="1"/>
        <end position="16"/>
    </location>
</feature>
<dbReference type="EC" id="3.4.24.-" evidence="2"/>
<comment type="caution">
    <text evidence="5">The sequence shown here is derived from an EMBL/GenBank/DDBJ whole genome shotgun (WGS) entry which is preliminary data.</text>
</comment>
<dbReference type="GO" id="GO:0008270">
    <property type="term" value="F:zinc ion binding"/>
    <property type="evidence" value="ECO:0007669"/>
    <property type="project" value="UniProtKB-UniRule"/>
</dbReference>
<feature type="region of interest" description="Disordered" evidence="3">
    <location>
        <begin position="510"/>
        <end position="531"/>
    </location>
</feature>
<evidence type="ECO:0000256" key="1">
    <source>
        <dbReference type="PROSITE-ProRule" id="PRU01211"/>
    </source>
</evidence>
<organism evidence="5 6">
    <name type="scientific">Euphydryas editha</name>
    <name type="common">Edith's checkerspot</name>
    <dbReference type="NCBI Taxonomy" id="104508"/>
    <lineage>
        <taxon>Eukaryota</taxon>
        <taxon>Metazoa</taxon>
        <taxon>Ecdysozoa</taxon>
        <taxon>Arthropoda</taxon>
        <taxon>Hexapoda</taxon>
        <taxon>Insecta</taxon>
        <taxon>Pterygota</taxon>
        <taxon>Neoptera</taxon>
        <taxon>Endopterygota</taxon>
        <taxon>Lepidoptera</taxon>
        <taxon>Glossata</taxon>
        <taxon>Ditrysia</taxon>
        <taxon>Papilionoidea</taxon>
        <taxon>Nymphalidae</taxon>
        <taxon>Nymphalinae</taxon>
        <taxon>Euphydryas</taxon>
    </lineage>
</organism>
<dbReference type="InterPro" id="IPR034035">
    <property type="entry name" value="Astacin-like_dom"/>
</dbReference>
<keyword evidence="2" id="KW-0732">Signal</keyword>
<keyword evidence="1 2" id="KW-0645">Protease</keyword>
<keyword evidence="1 2" id="KW-0482">Metalloprotease</keyword>
<dbReference type="CDD" id="cd04280">
    <property type="entry name" value="ZnMc_astacin_like"/>
    <property type="match status" value="1"/>
</dbReference>
<feature type="binding site" evidence="1">
    <location>
        <position position="191"/>
    </location>
    <ligand>
        <name>Zn(2+)</name>
        <dbReference type="ChEBI" id="CHEBI:29105"/>
        <note>catalytic</note>
    </ligand>
</feature>
<dbReference type="AlphaFoldDB" id="A0AAU9UNR6"/>
<evidence type="ECO:0000313" key="6">
    <source>
        <dbReference type="Proteomes" id="UP001153954"/>
    </source>
</evidence>
<dbReference type="SUPFAM" id="SSF55486">
    <property type="entry name" value="Metalloproteases ('zincins'), catalytic domain"/>
    <property type="match status" value="1"/>
</dbReference>
<dbReference type="Gene3D" id="3.40.390.10">
    <property type="entry name" value="Collagenase (Catalytic Domain)"/>
    <property type="match status" value="1"/>
</dbReference>
<dbReference type="Proteomes" id="UP001153954">
    <property type="component" value="Unassembled WGS sequence"/>
</dbReference>
<keyword evidence="1 2" id="KW-0862">Zinc</keyword>
<dbReference type="PRINTS" id="PR00480">
    <property type="entry name" value="ASTACIN"/>
</dbReference>
<evidence type="ECO:0000256" key="2">
    <source>
        <dbReference type="RuleBase" id="RU361183"/>
    </source>
</evidence>
<dbReference type="EMBL" id="CAKOGL010000022">
    <property type="protein sequence ID" value="CAH2100304.1"/>
    <property type="molecule type" value="Genomic_DNA"/>
</dbReference>
<dbReference type="InterPro" id="IPR006026">
    <property type="entry name" value="Peptidase_Metallo"/>
</dbReference>
<dbReference type="GO" id="GO:0006508">
    <property type="term" value="P:proteolysis"/>
    <property type="evidence" value="ECO:0007669"/>
    <property type="project" value="UniProtKB-KW"/>
</dbReference>
<dbReference type="InterPro" id="IPR024079">
    <property type="entry name" value="MetalloPept_cat_dom_sf"/>
</dbReference>
<reference evidence="5" key="1">
    <citation type="submission" date="2022-03" db="EMBL/GenBank/DDBJ databases">
        <authorList>
            <person name="Tunstrom K."/>
        </authorList>
    </citation>
    <scope>NUCLEOTIDE SEQUENCE</scope>
</reference>
<proteinExistence type="predicted"/>
<dbReference type="SMART" id="SM00235">
    <property type="entry name" value="ZnMc"/>
    <property type="match status" value="1"/>
</dbReference>
<dbReference type="PANTHER" id="PTHR10127">
    <property type="entry name" value="DISCOIDIN, CUB, EGF, LAMININ , AND ZINC METALLOPROTEASE DOMAIN CONTAINING"/>
    <property type="match status" value="1"/>
</dbReference>
<protein>
    <recommendedName>
        <fullName evidence="2">Metalloendopeptidase</fullName>
        <ecNumber evidence="2">3.4.24.-</ecNumber>
    </recommendedName>
</protein>
<evidence type="ECO:0000256" key="3">
    <source>
        <dbReference type="SAM" id="MobiDB-lite"/>
    </source>
</evidence>
<comment type="cofactor">
    <cofactor evidence="1 2">
        <name>Zn(2+)</name>
        <dbReference type="ChEBI" id="CHEBI:29105"/>
    </cofactor>
    <text evidence="1 2">Binds 1 zinc ion per subunit.</text>
</comment>
<evidence type="ECO:0000313" key="5">
    <source>
        <dbReference type="EMBL" id="CAH2100304.1"/>
    </source>
</evidence>
<dbReference type="Pfam" id="PF01400">
    <property type="entry name" value="Astacin"/>
    <property type="match status" value="1"/>
</dbReference>
<feature type="chain" id="PRO_5043103444" description="Metalloendopeptidase" evidence="2">
    <location>
        <begin position="17"/>
        <end position="531"/>
    </location>
</feature>
<dbReference type="PANTHER" id="PTHR10127:SF814">
    <property type="entry name" value="MEPRIN A SUBUNIT BETA"/>
    <property type="match status" value="1"/>
</dbReference>
<keyword evidence="1 2" id="KW-0378">Hydrolase</keyword>
<feature type="domain" description="Peptidase M12A" evidence="4">
    <location>
        <begin position="86"/>
        <end position="290"/>
    </location>
</feature>
<comment type="caution">
    <text evidence="1">Lacks conserved residue(s) required for the propagation of feature annotation.</text>
</comment>
<name>A0AAU9UNR6_EUPED</name>
<keyword evidence="6" id="KW-1185">Reference proteome</keyword>
<sequence length="531" mass="60868">MLRLGVLLCVIYLALGSPPVTKTREEIEEFRQFLENSRTDNGVRVDSRMLANPEANVWENSGKFQGDIVLDDWQVEALVTNFAAGRAAYIWPNTKWPGNVVVYDFGQNEFDAAQQRAILDAIGWIEHFSCVRFRRRTPFDRNYVLLTGRPDGCYASVGYWGDRGIHTLNLARSSPGTGCLWVTVIIHEWLHVLGFFHMQSTYNRDNYVRINFNNIVNGMGHNFDRYENNIVNNLGLPYEYTSCMHYSSHAFSTNGQPTITPLRSFPGIMGQQDHVTTLDWLRLRRHYNCPGAWSQDEVELLEKEVQLYTPLYEKAPPVNDGDGKNLFEAEETSYKAEDTFYEAKENQQSDDFSPIVAVEAEEPTYKVEELQQSDDFSPVVVVEVEEPTYEVEENKQSDDVSPTIVVAEEPTYEFEENKQSDDVSPTIVVAEEPTYEVEENKQSDDFSPIVVVVDAEEPTYEVEKNQQLDDFSPIFVVEAEEPTYEAEKNKKSDDFSPIVVVEAEEPTYEIEENQQRVDFSPLTDLDAEEPY</sequence>
<evidence type="ECO:0000259" key="4">
    <source>
        <dbReference type="PROSITE" id="PS51864"/>
    </source>
</evidence>
<dbReference type="GO" id="GO:0004222">
    <property type="term" value="F:metalloendopeptidase activity"/>
    <property type="evidence" value="ECO:0007669"/>
    <property type="project" value="UniProtKB-UniRule"/>
</dbReference>